<feature type="transmembrane region" description="Helical" evidence="7">
    <location>
        <begin position="9"/>
        <end position="27"/>
    </location>
</feature>
<comment type="similarity">
    <text evidence="2">Belongs to the DoxX family.</text>
</comment>
<accession>A0A848KSM1</accession>
<dbReference type="InterPro" id="IPR051907">
    <property type="entry name" value="DoxX-like_oxidoreductase"/>
</dbReference>
<evidence type="ECO:0000256" key="4">
    <source>
        <dbReference type="ARBA" id="ARBA00022692"/>
    </source>
</evidence>
<protein>
    <submittedName>
        <fullName evidence="8">DoxX family protein</fullName>
    </submittedName>
</protein>
<reference evidence="8 9" key="1">
    <citation type="submission" date="2019-05" db="EMBL/GenBank/DDBJ databases">
        <authorList>
            <person name="Lee S.D."/>
        </authorList>
    </citation>
    <scope>NUCLEOTIDE SEQUENCE [LARGE SCALE GENOMIC DNA]</scope>
    <source>
        <strain evidence="8 9">YC2-7</strain>
    </source>
</reference>
<evidence type="ECO:0000256" key="1">
    <source>
        <dbReference type="ARBA" id="ARBA00004651"/>
    </source>
</evidence>
<comment type="subcellular location">
    <subcellularLocation>
        <location evidence="1">Cell membrane</location>
        <topology evidence="1">Multi-pass membrane protein</topology>
    </subcellularLocation>
</comment>
<evidence type="ECO:0000256" key="6">
    <source>
        <dbReference type="ARBA" id="ARBA00023136"/>
    </source>
</evidence>
<gene>
    <name evidence="8" type="ORF">FGL95_31245</name>
</gene>
<evidence type="ECO:0000313" key="9">
    <source>
        <dbReference type="Proteomes" id="UP000535543"/>
    </source>
</evidence>
<dbReference type="AlphaFoldDB" id="A0A848KSM1"/>
<comment type="caution">
    <text evidence="8">The sequence shown here is derived from an EMBL/GenBank/DDBJ whole genome shotgun (WGS) entry which is preliminary data.</text>
</comment>
<evidence type="ECO:0000313" key="8">
    <source>
        <dbReference type="EMBL" id="NMN99502.1"/>
    </source>
</evidence>
<evidence type="ECO:0000256" key="5">
    <source>
        <dbReference type="ARBA" id="ARBA00022989"/>
    </source>
</evidence>
<keyword evidence="9" id="KW-1185">Reference proteome</keyword>
<dbReference type="Pfam" id="PF07681">
    <property type="entry name" value="DoxX"/>
    <property type="match status" value="1"/>
</dbReference>
<proteinExistence type="inferred from homology"/>
<evidence type="ECO:0000256" key="2">
    <source>
        <dbReference type="ARBA" id="ARBA00006679"/>
    </source>
</evidence>
<dbReference type="EMBL" id="VCQU01000019">
    <property type="protein sequence ID" value="NMN99502.1"/>
    <property type="molecule type" value="Genomic_DNA"/>
</dbReference>
<feature type="transmembrane region" description="Helical" evidence="7">
    <location>
        <begin position="55"/>
        <end position="83"/>
    </location>
</feature>
<evidence type="ECO:0000256" key="3">
    <source>
        <dbReference type="ARBA" id="ARBA00022475"/>
    </source>
</evidence>
<reference evidence="8 9" key="2">
    <citation type="submission" date="2020-06" db="EMBL/GenBank/DDBJ databases">
        <title>Antribacter stalactiti gen. nov., sp. nov., a new member of the family Nacardiaceae isolated from a cave.</title>
        <authorList>
            <person name="Kim I.S."/>
        </authorList>
    </citation>
    <scope>NUCLEOTIDE SEQUENCE [LARGE SCALE GENOMIC DNA]</scope>
    <source>
        <strain evidence="8 9">YC2-7</strain>
    </source>
</reference>
<dbReference type="RefSeq" id="WP_169594842.1">
    <property type="nucleotide sequence ID" value="NZ_VCQU01000019.1"/>
</dbReference>
<dbReference type="InterPro" id="IPR032808">
    <property type="entry name" value="DoxX"/>
</dbReference>
<evidence type="ECO:0000256" key="7">
    <source>
        <dbReference type="SAM" id="Phobius"/>
    </source>
</evidence>
<name>A0A848KSM1_9NOCA</name>
<dbReference type="PANTHER" id="PTHR33452:SF1">
    <property type="entry name" value="INNER MEMBRANE PROTEIN YPHA-RELATED"/>
    <property type="match status" value="1"/>
</dbReference>
<keyword evidence="3" id="KW-1003">Cell membrane</keyword>
<dbReference type="Proteomes" id="UP000535543">
    <property type="component" value="Unassembled WGS sequence"/>
</dbReference>
<keyword evidence="6 7" id="KW-0472">Membrane</keyword>
<keyword evidence="5 7" id="KW-1133">Transmembrane helix</keyword>
<dbReference type="PANTHER" id="PTHR33452">
    <property type="entry name" value="OXIDOREDUCTASE CATD-RELATED"/>
    <property type="match status" value="1"/>
</dbReference>
<organism evidence="8 9">
    <name type="scientific">Antrihabitans stalactiti</name>
    <dbReference type="NCBI Taxonomy" id="2584121"/>
    <lineage>
        <taxon>Bacteria</taxon>
        <taxon>Bacillati</taxon>
        <taxon>Actinomycetota</taxon>
        <taxon>Actinomycetes</taxon>
        <taxon>Mycobacteriales</taxon>
        <taxon>Nocardiaceae</taxon>
        <taxon>Antrihabitans</taxon>
    </lineage>
</organism>
<feature type="transmembrane region" description="Helical" evidence="7">
    <location>
        <begin position="104"/>
        <end position="122"/>
    </location>
</feature>
<keyword evidence="4 7" id="KW-0812">Transmembrane</keyword>
<dbReference type="GO" id="GO:0005886">
    <property type="term" value="C:plasma membrane"/>
    <property type="evidence" value="ECO:0007669"/>
    <property type="project" value="UniProtKB-SubCell"/>
</dbReference>
<sequence>MNLTLPRNLGLLIARVALGVIFVAHGWQKLHTKGLDATKAGFEAMDVPAPELSAYYATFVELVGGTALILGVLTPIAGLLLFLDMAGALLTVHLDKGLFASSGGYELVLALGAGSLLIATLGSGKFGLDGLLGFGGLDSKRRSRARA</sequence>